<evidence type="ECO:0000256" key="1">
    <source>
        <dbReference type="SAM" id="Phobius"/>
    </source>
</evidence>
<dbReference type="Proteomes" id="UP000599383">
    <property type="component" value="Unassembled WGS sequence"/>
</dbReference>
<proteinExistence type="predicted"/>
<evidence type="ECO:0000313" key="3">
    <source>
        <dbReference type="Proteomes" id="UP000599383"/>
    </source>
</evidence>
<keyword evidence="1" id="KW-0472">Membrane</keyword>
<feature type="transmembrane region" description="Helical" evidence="1">
    <location>
        <begin position="36"/>
        <end position="57"/>
    </location>
</feature>
<gene>
    <name evidence="2" type="ORF">GS617_20210</name>
</gene>
<comment type="caution">
    <text evidence="2">The sequence shown here is derived from an EMBL/GenBank/DDBJ whole genome shotgun (WGS) entry which is preliminary data.</text>
</comment>
<evidence type="ECO:0000313" key="2">
    <source>
        <dbReference type="EMBL" id="NOD32604.1"/>
    </source>
</evidence>
<dbReference type="RefSeq" id="WP_171172364.1">
    <property type="nucleotide sequence ID" value="NZ_WVQY01000012.1"/>
</dbReference>
<sequence length="70" mass="7296">MEKMIGIIGIAILVGLCAGGFALISGASILMALGSYILFGWLFIIAALIVIGAVKIVKTRVQKQNPAYSS</sequence>
<name>A0ABX1WH13_9RHOB</name>
<organism evidence="2 3">
    <name type="scientific">Ruegeria atlantica</name>
    <dbReference type="NCBI Taxonomy" id="81569"/>
    <lineage>
        <taxon>Bacteria</taxon>
        <taxon>Pseudomonadati</taxon>
        <taxon>Pseudomonadota</taxon>
        <taxon>Alphaproteobacteria</taxon>
        <taxon>Rhodobacterales</taxon>
        <taxon>Roseobacteraceae</taxon>
        <taxon>Ruegeria</taxon>
    </lineage>
</organism>
<feature type="transmembrane region" description="Helical" evidence="1">
    <location>
        <begin position="7"/>
        <end position="30"/>
    </location>
</feature>
<keyword evidence="1" id="KW-1133">Transmembrane helix</keyword>
<protein>
    <submittedName>
        <fullName evidence="2">Uncharacterized protein</fullName>
    </submittedName>
</protein>
<dbReference type="EMBL" id="WVQY01000012">
    <property type="protein sequence ID" value="NOD32604.1"/>
    <property type="molecule type" value="Genomic_DNA"/>
</dbReference>
<accession>A0ABX1WH13</accession>
<keyword evidence="1" id="KW-0812">Transmembrane</keyword>
<keyword evidence="3" id="KW-1185">Reference proteome</keyword>
<reference evidence="2 3" key="1">
    <citation type="submission" date="2019-12" db="EMBL/GenBank/DDBJ databases">
        <title>Ruegeria JWLKs population differentiation of coral mucus and skeleton niches.</title>
        <authorList>
            <person name="Luo D."/>
        </authorList>
    </citation>
    <scope>NUCLEOTIDE SEQUENCE [LARGE SCALE GENOMIC DNA]</scope>
    <source>
        <strain evidence="2 3">HKCCD6238</strain>
    </source>
</reference>